<name>A0ABT7STX0_9ALTE</name>
<protein>
    <recommendedName>
        <fullName evidence="3">Polysaccharide lyase family 7 protein</fullName>
    </recommendedName>
</protein>
<organism evidence="1 2">
    <name type="scientific">Alteromonas arenosi</name>
    <dbReference type="NCBI Taxonomy" id="3055817"/>
    <lineage>
        <taxon>Bacteria</taxon>
        <taxon>Pseudomonadati</taxon>
        <taxon>Pseudomonadota</taxon>
        <taxon>Gammaproteobacteria</taxon>
        <taxon>Alteromonadales</taxon>
        <taxon>Alteromonadaceae</taxon>
        <taxon>Alteromonas/Salinimonas group</taxon>
        <taxon>Alteromonas</taxon>
    </lineage>
</organism>
<comment type="caution">
    <text evidence="1">The sequence shown here is derived from an EMBL/GenBank/DDBJ whole genome shotgun (WGS) entry which is preliminary data.</text>
</comment>
<evidence type="ECO:0008006" key="3">
    <source>
        <dbReference type="Google" id="ProtNLM"/>
    </source>
</evidence>
<accession>A0ABT7STX0</accession>
<gene>
    <name evidence="1" type="ORF">QTP81_03375</name>
</gene>
<proteinExistence type="predicted"/>
<keyword evidence="2" id="KW-1185">Reference proteome</keyword>
<evidence type="ECO:0000313" key="1">
    <source>
        <dbReference type="EMBL" id="MDM7859648.1"/>
    </source>
</evidence>
<dbReference type="EMBL" id="JAUCBP010000002">
    <property type="protein sequence ID" value="MDM7859648.1"/>
    <property type="molecule type" value="Genomic_DNA"/>
</dbReference>
<reference evidence="1 2" key="1">
    <citation type="submission" date="2023-06" db="EMBL/GenBank/DDBJ databases">
        <title>Alteromonas sp. ASW11-36 isolated from intertidal sand.</title>
        <authorList>
            <person name="Li Y."/>
        </authorList>
    </citation>
    <scope>NUCLEOTIDE SEQUENCE [LARGE SCALE GENOMIC DNA]</scope>
    <source>
        <strain evidence="1 2">ASW11-36</strain>
    </source>
</reference>
<evidence type="ECO:0000313" key="2">
    <source>
        <dbReference type="Proteomes" id="UP001234343"/>
    </source>
</evidence>
<dbReference type="RefSeq" id="WP_289363729.1">
    <property type="nucleotide sequence ID" value="NZ_JAUCBP010000002.1"/>
</dbReference>
<sequence>MSWDFNAGEHAIDNTAIVDWNGQKGDLSPIPGETLQGVEFRFRGKHPNGDSTSEWRYVLHQPMQASWEYLKIYQPVNFFHRAITEIEAGADLSIDLWQKGDPVENERGMRAEVTYVDGTKLYIDKYPQRFDRNWGEGRVITNLRSGAMFNSVESTYLANNNKLSTQWQGQYSNAGVTVETEAILPAKGGENGVSYCRPTINRSSSHGSSGTVINRIEGKLAECFHPRDNGTVVELLIERQRSSSLTAKDGSYRIWKRTERTDWELIFSNTSVKIYQEENNHFDNGYVFGWANSGYNEDTYFYLLGWQLWDTKPAFLP</sequence>
<dbReference type="Proteomes" id="UP001234343">
    <property type="component" value="Unassembled WGS sequence"/>
</dbReference>